<accession>A0A812S452</accession>
<comment type="subcellular location">
    <subcellularLocation>
        <location evidence="1">Membrane</location>
        <topology evidence="1">Multi-pass membrane protein</topology>
    </subcellularLocation>
</comment>
<evidence type="ECO:0000256" key="2">
    <source>
        <dbReference type="ARBA" id="ARBA00022448"/>
    </source>
</evidence>
<feature type="transmembrane region" description="Helical" evidence="8">
    <location>
        <begin position="226"/>
        <end position="247"/>
    </location>
</feature>
<feature type="compositionally biased region" description="Basic and acidic residues" evidence="7">
    <location>
        <begin position="509"/>
        <end position="528"/>
    </location>
</feature>
<evidence type="ECO:0000256" key="7">
    <source>
        <dbReference type="SAM" id="MobiDB-lite"/>
    </source>
</evidence>
<gene>
    <name evidence="10" type="primary">norA</name>
    <name evidence="10" type="ORF">SNAT2548_LOCUS26033</name>
</gene>
<sequence>MKMSKGAAPQKSENEPGQESAVAEPENFTTVVGAGGLFHKQQSGVSAVSYLSAISETFAEIREAGPLLLTSLCLVSALEGADMALLPAVFYALQTDLGLHLNDLATMTLIQGVTSSAVAPFWGIIADRGIMKRKTIIIMGCILQGLVTMMLSVVDQMVGMTLLRALNGALLASLRPVANGVIADVTSEQRRGKVYGFVQLCANVGLMAGGLIGTPLSTQLVWGWQGWRISFIGIGSLSVLVGLFAACTMTEPERENSGKSAKERGALRQELGKLLSYFRMPTFCALIFQGWFGSIPWNAMGYSTLFYQVGGIGDAKAAILAAVGQASGAIGGLLGGLIGDRLSKCCPMHGRPFTAQVSVLCGIPVAYCIFMIEPPEGEAAFYYYMGLTTFMGLTATWCGVGVNLPILTEIVRPEGRSTILAWEAALESTFAAILGNAMVGFLAQNVFGYKIDEAHKDAVSDPESRRALGKALTLTCFTPWLICWLAYTLLHWSYPKDLKRVRDEKMKDRKEARMKKQQEREEAKRAAREAGNAQAHAEASQKDVDMNVDEAGATAGTIISV</sequence>
<keyword evidence="5 8" id="KW-0472">Membrane</keyword>
<dbReference type="PANTHER" id="PTHR23505:SF52">
    <property type="entry name" value="MAJOR FACILITATOR SUPERFAMILY PROTEIN"/>
    <property type="match status" value="1"/>
</dbReference>
<dbReference type="GO" id="GO:0022857">
    <property type="term" value="F:transmembrane transporter activity"/>
    <property type="evidence" value="ECO:0007669"/>
    <property type="project" value="InterPro"/>
</dbReference>
<proteinExistence type="inferred from homology"/>
<organism evidence="10 11">
    <name type="scientific">Symbiodinium natans</name>
    <dbReference type="NCBI Taxonomy" id="878477"/>
    <lineage>
        <taxon>Eukaryota</taxon>
        <taxon>Sar</taxon>
        <taxon>Alveolata</taxon>
        <taxon>Dinophyceae</taxon>
        <taxon>Suessiales</taxon>
        <taxon>Symbiodiniaceae</taxon>
        <taxon>Symbiodinium</taxon>
    </lineage>
</organism>
<dbReference type="PROSITE" id="PS50850">
    <property type="entry name" value="MFS"/>
    <property type="match status" value="1"/>
</dbReference>
<dbReference type="Pfam" id="PF07690">
    <property type="entry name" value="MFS_1"/>
    <property type="match status" value="1"/>
</dbReference>
<feature type="transmembrane region" description="Helical" evidence="8">
    <location>
        <begin position="419"/>
        <end position="447"/>
    </location>
</feature>
<feature type="transmembrane region" description="Helical" evidence="8">
    <location>
        <begin position="277"/>
        <end position="297"/>
    </location>
</feature>
<evidence type="ECO:0000256" key="8">
    <source>
        <dbReference type="SAM" id="Phobius"/>
    </source>
</evidence>
<dbReference type="OrthoDB" id="440755at2759"/>
<feature type="transmembrane region" description="Helical" evidence="8">
    <location>
        <begin position="67"/>
        <end position="92"/>
    </location>
</feature>
<evidence type="ECO:0000259" key="9">
    <source>
        <dbReference type="PROSITE" id="PS50850"/>
    </source>
</evidence>
<dbReference type="InterPro" id="IPR020846">
    <property type="entry name" value="MFS_dom"/>
</dbReference>
<feature type="transmembrane region" description="Helical" evidence="8">
    <location>
        <begin position="104"/>
        <end position="124"/>
    </location>
</feature>
<evidence type="ECO:0000256" key="6">
    <source>
        <dbReference type="ARBA" id="ARBA00024338"/>
    </source>
</evidence>
<feature type="region of interest" description="Disordered" evidence="7">
    <location>
        <begin position="1"/>
        <end position="23"/>
    </location>
</feature>
<evidence type="ECO:0000313" key="11">
    <source>
        <dbReference type="Proteomes" id="UP000604046"/>
    </source>
</evidence>
<comment type="caution">
    <text evidence="10">The sequence shown here is derived from an EMBL/GenBank/DDBJ whole genome shotgun (WGS) entry which is preliminary data.</text>
</comment>
<evidence type="ECO:0000256" key="3">
    <source>
        <dbReference type="ARBA" id="ARBA00022692"/>
    </source>
</evidence>
<dbReference type="PANTHER" id="PTHR23505">
    <property type="entry name" value="SPINSTER"/>
    <property type="match status" value="1"/>
</dbReference>
<dbReference type="GO" id="GO:0016020">
    <property type="term" value="C:membrane"/>
    <property type="evidence" value="ECO:0007669"/>
    <property type="project" value="UniProtKB-SubCell"/>
</dbReference>
<dbReference type="EMBL" id="CAJNDS010002414">
    <property type="protein sequence ID" value="CAE7466129.1"/>
    <property type="molecule type" value="Genomic_DNA"/>
</dbReference>
<keyword evidence="2" id="KW-0813">Transport</keyword>
<feature type="transmembrane region" description="Helical" evidence="8">
    <location>
        <begin position="384"/>
        <end position="407"/>
    </location>
</feature>
<reference evidence="10" key="1">
    <citation type="submission" date="2021-02" db="EMBL/GenBank/DDBJ databases">
        <authorList>
            <person name="Dougan E. K."/>
            <person name="Rhodes N."/>
            <person name="Thang M."/>
            <person name="Chan C."/>
        </authorList>
    </citation>
    <scope>NUCLEOTIDE SEQUENCE</scope>
</reference>
<dbReference type="SUPFAM" id="SSF103473">
    <property type="entry name" value="MFS general substrate transporter"/>
    <property type="match status" value="1"/>
</dbReference>
<feature type="domain" description="Major facilitator superfamily (MFS) profile" evidence="9">
    <location>
        <begin position="68"/>
        <end position="499"/>
    </location>
</feature>
<dbReference type="InterPro" id="IPR011701">
    <property type="entry name" value="MFS"/>
</dbReference>
<keyword evidence="4 8" id="KW-1133">Transmembrane helix</keyword>
<protein>
    <submittedName>
        <fullName evidence="10">NorA protein</fullName>
    </submittedName>
</protein>
<evidence type="ECO:0000256" key="1">
    <source>
        <dbReference type="ARBA" id="ARBA00004141"/>
    </source>
</evidence>
<evidence type="ECO:0000256" key="5">
    <source>
        <dbReference type="ARBA" id="ARBA00023136"/>
    </source>
</evidence>
<keyword evidence="3 8" id="KW-0812">Transmembrane</keyword>
<feature type="region of interest" description="Disordered" evidence="7">
    <location>
        <begin position="509"/>
        <end position="547"/>
    </location>
</feature>
<dbReference type="InterPro" id="IPR036259">
    <property type="entry name" value="MFS_trans_sf"/>
</dbReference>
<dbReference type="AlphaFoldDB" id="A0A812S452"/>
<feature type="transmembrane region" description="Helical" evidence="8">
    <location>
        <begin position="350"/>
        <end position="372"/>
    </location>
</feature>
<evidence type="ECO:0000313" key="10">
    <source>
        <dbReference type="EMBL" id="CAE7466129.1"/>
    </source>
</evidence>
<dbReference type="Gene3D" id="1.20.1250.20">
    <property type="entry name" value="MFS general substrate transporter like domains"/>
    <property type="match status" value="1"/>
</dbReference>
<feature type="transmembrane region" description="Helical" evidence="8">
    <location>
        <begin position="467"/>
        <end position="490"/>
    </location>
</feature>
<dbReference type="Proteomes" id="UP000604046">
    <property type="component" value="Unassembled WGS sequence"/>
</dbReference>
<feature type="transmembrane region" description="Helical" evidence="8">
    <location>
        <begin position="194"/>
        <end position="214"/>
    </location>
</feature>
<feature type="transmembrane region" description="Helical" evidence="8">
    <location>
        <begin position="317"/>
        <end position="338"/>
    </location>
</feature>
<feature type="compositionally biased region" description="Low complexity" evidence="7">
    <location>
        <begin position="529"/>
        <end position="538"/>
    </location>
</feature>
<comment type="similarity">
    <text evidence="6">Belongs to the major facilitator superfamily. Spinster (TC 2.A.1.49) family.</text>
</comment>
<dbReference type="InterPro" id="IPR044770">
    <property type="entry name" value="MFS_spinster-like"/>
</dbReference>
<evidence type="ECO:0000256" key="4">
    <source>
        <dbReference type="ARBA" id="ARBA00022989"/>
    </source>
</evidence>
<keyword evidence="11" id="KW-1185">Reference proteome</keyword>
<name>A0A812S452_9DINO</name>